<name>A0ABS2UFD2_9LEPT</name>
<feature type="region of interest" description="Disordered" evidence="1">
    <location>
        <begin position="73"/>
        <end position="119"/>
    </location>
</feature>
<evidence type="ECO:0000256" key="1">
    <source>
        <dbReference type="SAM" id="MobiDB-lite"/>
    </source>
</evidence>
<sequence>MKKIISSTLALFLFANLSLLGETILLKSGDKLEGMIVAQDKESVTFKLADGTTKVFPKSAIRKISFGKIVEPSSVSKEPPVSEKEKKIKEEKDLSEKRKQEEEKLKSKEEKLKKRDEQLSKSKRHYLEGSFGVGGGESQTELRPFFQTIQYAGLLFGGGGQTEIQSTPYKSRNNSSTTRLFYAWNRFTFEVRGTEAKGNLDVAGFQTLSFGGGSGSSSATEKTTNLLFGNGTTKFQKVSTRVGFTPYPHPVFDLQVIGGIERIWTKTSQEVDSIGGITSTGINPNRVSYRETSNHFKGYSVGLGFEWKFLERFTLQGQILRLEMQGPSSFRSDEFRSESSVPVKYNQFGLDYRWKSTGTELNLKLSAKVKGDWSLFVEASNMTLKNTLQSGYITENDGGGNSDPSQILLKVFAPQILIPILLDSKTVLTYVQVGANYRFNF</sequence>
<keyword evidence="3" id="KW-1185">Reference proteome</keyword>
<evidence type="ECO:0000313" key="2">
    <source>
        <dbReference type="EMBL" id="MBM9578258.1"/>
    </source>
</evidence>
<protein>
    <recommendedName>
        <fullName evidence="4">Porin</fullName>
    </recommendedName>
</protein>
<dbReference type="EMBL" id="JAFFPU010000048">
    <property type="protein sequence ID" value="MBM9578258.1"/>
    <property type="molecule type" value="Genomic_DNA"/>
</dbReference>
<comment type="caution">
    <text evidence="2">The sequence shown here is derived from an EMBL/GenBank/DDBJ whole genome shotgun (WGS) entry which is preliminary data.</text>
</comment>
<organism evidence="2 3">
    <name type="scientific">Leptospira ainlahdjerensis</name>
    <dbReference type="NCBI Taxonomy" id="2810033"/>
    <lineage>
        <taxon>Bacteria</taxon>
        <taxon>Pseudomonadati</taxon>
        <taxon>Spirochaetota</taxon>
        <taxon>Spirochaetia</taxon>
        <taxon>Leptospirales</taxon>
        <taxon>Leptospiraceae</taxon>
        <taxon>Leptospira</taxon>
    </lineage>
</organism>
<proteinExistence type="predicted"/>
<accession>A0ABS2UFD2</accession>
<feature type="compositionally biased region" description="Basic and acidic residues" evidence="1">
    <location>
        <begin position="80"/>
        <end position="119"/>
    </location>
</feature>
<reference evidence="2 3" key="1">
    <citation type="submission" date="2021-02" db="EMBL/GenBank/DDBJ databases">
        <title>Leptospira ainlahdjerensis sp. nov., Leptospira ainazelensis sp. nov., Leptospira abararensis sp. nov. and Leptospira chreensis sp. nov., four new species isolated from water sources in Algeria.</title>
        <authorList>
            <person name="Amara Korba A."/>
            <person name="Kainiu M."/>
            <person name="Vincent A.T."/>
            <person name="Mariet J.-F."/>
            <person name="Veyrier F.J."/>
            <person name="Goarant C."/>
            <person name="Picardeau M."/>
        </authorList>
    </citation>
    <scope>NUCLEOTIDE SEQUENCE [LARGE SCALE GENOMIC DNA]</scope>
    <source>
        <strain evidence="2 3">201903070</strain>
    </source>
</reference>
<evidence type="ECO:0000313" key="3">
    <source>
        <dbReference type="Proteomes" id="UP000724686"/>
    </source>
</evidence>
<dbReference type="NCBIfam" id="NF047433">
    <property type="entry name" value="Lepto_7_Nterm"/>
    <property type="match status" value="1"/>
</dbReference>
<dbReference type="Proteomes" id="UP000724686">
    <property type="component" value="Unassembled WGS sequence"/>
</dbReference>
<gene>
    <name evidence="2" type="ORF">JWG45_13960</name>
</gene>
<dbReference type="RefSeq" id="WP_205280309.1">
    <property type="nucleotide sequence ID" value="NZ_JAFFPU010000048.1"/>
</dbReference>
<evidence type="ECO:0008006" key="4">
    <source>
        <dbReference type="Google" id="ProtNLM"/>
    </source>
</evidence>